<evidence type="ECO:0000259" key="11">
    <source>
        <dbReference type="Pfam" id="PF21974"/>
    </source>
</evidence>
<gene>
    <name evidence="12" type="ORF">OKIOD_LOCUS2234</name>
</gene>
<dbReference type="Proteomes" id="UP001158576">
    <property type="component" value="Chromosome PAR"/>
</dbReference>
<evidence type="ECO:0000256" key="9">
    <source>
        <dbReference type="ARBA" id="ARBA00023242"/>
    </source>
</evidence>
<evidence type="ECO:0000313" key="13">
    <source>
        <dbReference type="Proteomes" id="UP001158576"/>
    </source>
</evidence>
<proteinExistence type="inferred from homology"/>
<dbReference type="PANTHER" id="PTHR13403:SF6">
    <property type="entry name" value="SNURPORTIN-1"/>
    <property type="match status" value="1"/>
</dbReference>
<feature type="domain" description="Snurportin-1 m3G cap-binding" evidence="11">
    <location>
        <begin position="85"/>
        <end position="261"/>
    </location>
</feature>
<dbReference type="SUPFAM" id="SSF56091">
    <property type="entry name" value="DNA ligase/mRNA capping enzyme, catalytic domain"/>
    <property type="match status" value="1"/>
</dbReference>
<evidence type="ECO:0000256" key="5">
    <source>
        <dbReference type="ARBA" id="ARBA00016034"/>
    </source>
</evidence>
<accession>A0ABN7RVA0</accession>
<feature type="compositionally biased region" description="Basic and acidic residues" evidence="10">
    <location>
        <begin position="37"/>
        <end position="57"/>
    </location>
</feature>
<evidence type="ECO:0000256" key="6">
    <source>
        <dbReference type="ARBA" id="ARBA00022448"/>
    </source>
</evidence>
<feature type="compositionally biased region" description="Basic and acidic residues" evidence="10">
    <location>
        <begin position="64"/>
        <end position="75"/>
    </location>
</feature>
<comment type="similarity">
    <text evidence="4">Belongs to the snurportin family.</text>
</comment>
<evidence type="ECO:0000313" key="12">
    <source>
        <dbReference type="EMBL" id="CAG5084564.1"/>
    </source>
</evidence>
<keyword evidence="6" id="KW-0813">Transport</keyword>
<dbReference type="InterPro" id="IPR047857">
    <property type="entry name" value="Snurportin1_C"/>
</dbReference>
<dbReference type="EMBL" id="OU015568">
    <property type="protein sequence ID" value="CAG5084564.1"/>
    <property type="molecule type" value="Genomic_DNA"/>
</dbReference>
<comment type="subcellular location">
    <subcellularLocation>
        <location evidence="3">Cytoplasm</location>
    </subcellularLocation>
    <subcellularLocation>
        <location evidence="2">Nucleus</location>
    </subcellularLocation>
</comment>
<evidence type="ECO:0000256" key="2">
    <source>
        <dbReference type="ARBA" id="ARBA00004123"/>
    </source>
</evidence>
<keyword evidence="9" id="KW-0539">Nucleus</keyword>
<evidence type="ECO:0000256" key="8">
    <source>
        <dbReference type="ARBA" id="ARBA00022884"/>
    </source>
</evidence>
<evidence type="ECO:0000256" key="10">
    <source>
        <dbReference type="SAM" id="MobiDB-lite"/>
    </source>
</evidence>
<dbReference type="CDD" id="cd09232">
    <property type="entry name" value="Snurportin-1_C"/>
    <property type="match status" value="1"/>
</dbReference>
<sequence length="300" mass="34838">MEELTNAFAETVEVSNNGASSHKEPRIRQWKTSSKFGDQKIRRENRLKELKEKRDQAKATARKLSNEETGNRPEGKVMMEFKGALMQSEWLIDTPENFEDWVVKVCPIGRRRLLHASYGETCLYNGRGQRTHKTYSGLPGGFYGSSHCETLLDGIMCSDTWTFYVLDILTWDNYHVRDCDFEFRHFWLNQKLEDFAQKKGGLRIVPAPSFEMTKINTFLEQRLVEIFPNESIVPLVDGFMFYHKGADYTNGTTPLVGWLKPEHLQDQFPNAKISLEYLKKPFMDLRRQFDAPDALTTVMN</sequence>
<reference evidence="12 13" key="1">
    <citation type="submission" date="2021-04" db="EMBL/GenBank/DDBJ databases">
        <authorList>
            <person name="Bliznina A."/>
        </authorList>
    </citation>
    <scope>NUCLEOTIDE SEQUENCE [LARGE SCALE GENOMIC DNA]</scope>
</reference>
<evidence type="ECO:0000256" key="1">
    <source>
        <dbReference type="ARBA" id="ARBA00003975"/>
    </source>
</evidence>
<name>A0ABN7RVA0_OIKDI</name>
<feature type="region of interest" description="Disordered" evidence="10">
    <location>
        <begin position="1"/>
        <end position="75"/>
    </location>
</feature>
<protein>
    <recommendedName>
        <fullName evidence="5">Snurportin-1</fullName>
    </recommendedName>
</protein>
<keyword evidence="7" id="KW-0963">Cytoplasm</keyword>
<evidence type="ECO:0000256" key="4">
    <source>
        <dbReference type="ARBA" id="ARBA00007540"/>
    </source>
</evidence>
<evidence type="ECO:0000256" key="3">
    <source>
        <dbReference type="ARBA" id="ARBA00004496"/>
    </source>
</evidence>
<dbReference type="Pfam" id="PF21974">
    <property type="entry name" value="SPN1_m3Gcap_bd"/>
    <property type="match status" value="1"/>
</dbReference>
<dbReference type="PANTHER" id="PTHR13403">
    <property type="entry name" value="SNURPORTIN1 RNUT1 PROTEIN RNA, U TRANSPORTER 1"/>
    <property type="match status" value="1"/>
</dbReference>
<dbReference type="Gene3D" id="3.30.470.30">
    <property type="entry name" value="DNA ligase/mRNA capping enzyme"/>
    <property type="match status" value="1"/>
</dbReference>
<organism evidence="12 13">
    <name type="scientific">Oikopleura dioica</name>
    <name type="common">Tunicate</name>
    <dbReference type="NCBI Taxonomy" id="34765"/>
    <lineage>
        <taxon>Eukaryota</taxon>
        <taxon>Metazoa</taxon>
        <taxon>Chordata</taxon>
        <taxon>Tunicata</taxon>
        <taxon>Appendicularia</taxon>
        <taxon>Copelata</taxon>
        <taxon>Oikopleuridae</taxon>
        <taxon>Oikopleura</taxon>
    </lineage>
</organism>
<evidence type="ECO:0000256" key="7">
    <source>
        <dbReference type="ARBA" id="ARBA00022490"/>
    </source>
</evidence>
<keyword evidence="8" id="KW-0694">RNA-binding</keyword>
<keyword evidence="13" id="KW-1185">Reference proteome</keyword>
<comment type="function">
    <text evidence="1">Functions as an U snRNP-specific nuclear import adapter. Involved in the trimethylguanosine (m3G)-cap-dependent nuclear import of U snRNPs. Binds specifically to the terminal m3G-cap U snRNAs.</text>
</comment>
<dbReference type="InterPro" id="IPR017336">
    <property type="entry name" value="Snurportin-1"/>
</dbReference>